<dbReference type="SUPFAM" id="SSF56801">
    <property type="entry name" value="Acetyl-CoA synthetase-like"/>
    <property type="match status" value="1"/>
</dbReference>
<dbReference type="Proteomes" id="UP000467214">
    <property type="component" value="Unassembled WGS sequence"/>
</dbReference>
<proteinExistence type="predicted"/>
<sequence>MEIASTPQQALPDTFPKYLLHHARVRPTRPALREKDLGIWQTLSWHDVEQEVRALALGLQSLGLGRGDRLAIIGDNRPRLYMSMLAAQCLGAIPVPLYQDAIASEMAFVLADAGAKIAVVEDQEQVDKLLEVEAQCPQLENIVYDDARGLRHYLNDKLHDIAEVLGSGRVLNDSKPQLFTELVAQSQAADMAIMLYTSGTTGTPKGVVHTHGSMVTTARNAAELEGLTEHEEVLAYLPMAWVGDNLFSYAQSLVTGFCVACPESSDTVMTDLREIGPTYYFAPPRVFENLLTQIMIRMEDASPIKHRLFHYFMEHARRVGTDILEGRPVGFWDRVGYRLGEALIYGPVKNVLGFSRLKLAYTAGEAIGPELFDFFRAIGINIKQLYGQTEAYVMVCVQANDKVRPDTVGVPAPGVEVKISDSGEVLFRGPGTFHSYWKREDATADTRTADGWVHTGDAGYFDDDGQLKIIDRAKDVGRLSDGSLFVPKLLENKLKFFQHIKEVVAFGDGRDFATAFINIDLSAVGSWAEKRGMAYTGYTDLAAQAPVYALLRECIEKMNRSLANDPRLAGSQIKRFLVLHKELDADDGELTRTRKVKRKFIAERYSSLINALYDGSHESAIDVEVKFEDGRSGRICATLSIMDAATFPGSAPLQNPSNKNLTDAREAA</sequence>
<name>A0A845BS99_9NEIS</name>
<dbReference type="PANTHER" id="PTHR43272:SF33">
    <property type="entry name" value="AMP-BINDING DOMAIN-CONTAINING PROTEIN-RELATED"/>
    <property type="match status" value="1"/>
</dbReference>
<organism evidence="5 6">
    <name type="scientific">Craterilacuibacter sinensis</name>
    <dbReference type="NCBI Taxonomy" id="2686017"/>
    <lineage>
        <taxon>Bacteria</taxon>
        <taxon>Pseudomonadati</taxon>
        <taxon>Pseudomonadota</taxon>
        <taxon>Betaproteobacteria</taxon>
        <taxon>Neisseriales</taxon>
        <taxon>Neisseriaceae</taxon>
        <taxon>Craterilacuibacter</taxon>
    </lineage>
</organism>
<dbReference type="RefSeq" id="WP_160796951.1">
    <property type="nucleotide sequence ID" value="NZ_WSSB01000009.1"/>
</dbReference>
<dbReference type="GO" id="GO:0005524">
    <property type="term" value="F:ATP binding"/>
    <property type="evidence" value="ECO:0007669"/>
    <property type="project" value="UniProtKB-KW"/>
</dbReference>
<evidence type="ECO:0000313" key="6">
    <source>
        <dbReference type="Proteomes" id="UP000467214"/>
    </source>
</evidence>
<dbReference type="Pfam" id="PF23562">
    <property type="entry name" value="AMP-binding_C_3"/>
    <property type="match status" value="1"/>
</dbReference>
<comment type="caution">
    <text evidence="5">The sequence shown here is derived from an EMBL/GenBank/DDBJ whole genome shotgun (WGS) entry which is preliminary data.</text>
</comment>
<dbReference type="Gene3D" id="3.40.50.12780">
    <property type="entry name" value="N-terminal domain of ligase-like"/>
    <property type="match status" value="1"/>
</dbReference>
<dbReference type="EMBL" id="WSSB01000009">
    <property type="protein sequence ID" value="MXR37401.1"/>
    <property type="molecule type" value="Genomic_DNA"/>
</dbReference>
<evidence type="ECO:0000256" key="3">
    <source>
        <dbReference type="SAM" id="MobiDB-lite"/>
    </source>
</evidence>
<reference evidence="5 6" key="1">
    <citation type="submission" date="2019-12" db="EMBL/GenBank/DDBJ databases">
        <title>Neisseriaceae gen. nov. sp. Genome sequencing and assembly.</title>
        <authorList>
            <person name="Liu Z."/>
            <person name="Li A."/>
        </authorList>
    </citation>
    <scope>NUCLEOTIDE SEQUENCE [LARGE SCALE GENOMIC DNA]</scope>
    <source>
        <strain evidence="5 6">B2N2-7</strain>
    </source>
</reference>
<dbReference type="AlphaFoldDB" id="A0A845BS99"/>
<dbReference type="GO" id="GO:0004467">
    <property type="term" value="F:long-chain fatty acid-CoA ligase activity"/>
    <property type="evidence" value="ECO:0007669"/>
    <property type="project" value="TreeGrafter"/>
</dbReference>
<feature type="domain" description="AMP-dependent synthetase/ligase" evidence="4">
    <location>
        <begin position="21"/>
        <end position="437"/>
    </location>
</feature>
<dbReference type="PROSITE" id="PS00455">
    <property type="entry name" value="AMP_BINDING"/>
    <property type="match status" value="1"/>
</dbReference>
<evidence type="ECO:0000313" key="5">
    <source>
        <dbReference type="EMBL" id="MXR37401.1"/>
    </source>
</evidence>
<dbReference type="InterPro" id="IPR000873">
    <property type="entry name" value="AMP-dep_synth/lig_dom"/>
</dbReference>
<dbReference type="InterPro" id="IPR020845">
    <property type="entry name" value="AMP-binding_CS"/>
</dbReference>
<keyword evidence="6" id="KW-1185">Reference proteome</keyword>
<protein>
    <submittedName>
        <fullName evidence="5">AMP-binding protein</fullName>
    </submittedName>
</protein>
<keyword evidence="2" id="KW-0067">ATP-binding</keyword>
<feature type="compositionally biased region" description="Polar residues" evidence="3">
    <location>
        <begin position="652"/>
        <end position="661"/>
    </location>
</feature>
<dbReference type="GO" id="GO:0016020">
    <property type="term" value="C:membrane"/>
    <property type="evidence" value="ECO:0007669"/>
    <property type="project" value="TreeGrafter"/>
</dbReference>
<feature type="region of interest" description="Disordered" evidence="3">
    <location>
        <begin position="649"/>
        <end position="668"/>
    </location>
</feature>
<accession>A0A845BS99</accession>
<gene>
    <name evidence="5" type="ORF">GQF02_10490</name>
</gene>
<dbReference type="InterPro" id="IPR042099">
    <property type="entry name" value="ANL_N_sf"/>
</dbReference>
<dbReference type="PANTHER" id="PTHR43272">
    <property type="entry name" value="LONG-CHAIN-FATTY-ACID--COA LIGASE"/>
    <property type="match status" value="1"/>
</dbReference>
<dbReference type="Pfam" id="PF00501">
    <property type="entry name" value="AMP-binding"/>
    <property type="match status" value="1"/>
</dbReference>
<evidence type="ECO:0000256" key="1">
    <source>
        <dbReference type="ARBA" id="ARBA00022741"/>
    </source>
</evidence>
<evidence type="ECO:0000259" key="4">
    <source>
        <dbReference type="Pfam" id="PF00501"/>
    </source>
</evidence>
<evidence type="ECO:0000256" key="2">
    <source>
        <dbReference type="ARBA" id="ARBA00022840"/>
    </source>
</evidence>
<keyword evidence="1" id="KW-0547">Nucleotide-binding</keyword>